<feature type="signal peptide" evidence="2">
    <location>
        <begin position="1"/>
        <end position="21"/>
    </location>
</feature>
<dbReference type="InParanoid" id="D6TV01"/>
<proteinExistence type="predicted"/>
<reference evidence="3 4" key="1">
    <citation type="journal article" date="2011" name="Stand. Genomic Sci.">
        <title>Non-contiguous finished genome sequence and contextual data of the filamentous soil bacterium Ktedonobacter racemifer type strain (SOSP1-21).</title>
        <authorList>
            <person name="Chang Y.J."/>
            <person name="Land M."/>
            <person name="Hauser L."/>
            <person name="Chertkov O."/>
            <person name="Del Rio T.G."/>
            <person name="Nolan M."/>
            <person name="Copeland A."/>
            <person name="Tice H."/>
            <person name="Cheng J.F."/>
            <person name="Lucas S."/>
            <person name="Han C."/>
            <person name="Goodwin L."/>
            <person name="Pitluck S."/>
            <person name="Ivanova N."/>
            <person name="Ovchinikova G."/>
            <person name="Pati A."/>
            <person name="Chen A."/>
            <person name="Palaniappan K."/>
            <person name="Mavromatis K."/>
            <person name="Liolios K."/>
            <person name="Brettin T."/>
            <person name="Fiebig A."/>
            <person name="Rohde M."/>
            <person name="Abt B."/>
            <person name="Goker M."/>
            <person name="Detter J.C."/>
            <person name="Woyke T."/>
            <person name="Bristow J."/>
            <person name="Eisen J.A."/>
            <person name="Markowitz V."/>
            <person name="Hugenholtz P."/>
            <person name="Kyrpides N.C."/>
            <person name="Klenk H.P."/>
            <person name="Lapidus A."/>
        </authorList>
    </citation>
    <scope>NUCLEOTIDE SEQUENCE [LARGE SCALE GENOMIC DNA]</scope>
    <source>
        <strain evidence="4">DSM 44963</strain>
    </source>
</reference>
<comment type="caution">
    <text evidence="3">The sequence shown here is derived from an EMBL/GenBank/DDBJ whole genome shotgun (WGS) entry which is preliminary data.</text>
</comment>
<sequence>MCGGALLVLLAWNITAQAVSAASMHLNRPQVACKVVLVNEVFSLGPGETKTIVEDLDVNHYDRIVYRMDATKLLNNFVRSELLFFQHSTSSCKAYVDVRPDKPNAVEVLSMNGLPKLAITIGTSSEGGKSTHDTVEVFASGCEGSSSSQKSKREKGERNESHWHRF</sequence>
<keyword evidence="2" id="KW-0732">Signal</keyword>
<organism evidence="3 4">
    <name type="scientific">Ktedonobacter racemifer DSM 44963</name>
    <dbReference type="NCBI Taxonomy" id="485913"/>
    <lineage>
        <taxon>Bacteria</taxon>
        <taxon>Bacillati</taxon>
        <taxon>Chloroflexota</taxon>
        <taxon>Ktedonobacteria</taxon>
        <taxon>Ktedonobacterales</taxon>
        <taxon>Ktedonobacteraceae</taxon>
        <taxon>Ktedonobacter</taxon>
    </lineage>
</organism>
<evidence type="ECO:0000256" key="2">
    <source>
        <dbReference type="SAM" id="SignalP"/>
    </source>
</evidence>
<dbReference type="Proteomes" id="UP000004508">
    <property type="component" value="Unassembled WGS sequence"/>
</dbReference>
<evidence type="ECO:0000256" key="1">
    <source>
        <dbReference type="SAM" id="MobiDB-lite"/>
    </source>
</evidence>
<feature type="chain" id="PRO_5003088499" evidence="2">
    <location>
        <begin position="22"/>
        <end position="166"/>
    </location>
</feature>
<keyword evidence="4" id="KW-1185">Reference proteome</keyword>
<feature type="compositionally biased region" description="Low complexity" evidence="1">
    <location>
        <begin position="140"/>
        <end position="149"/>
    </location>
</feature>
<evidence type="ECO:0000313" key="4">
    <source>
        <dbReference type="Proteomes" id="UP000004508"/>
    </source>
</evidence>
<dbReference type="RefSeq" id="WP_007917531.1">
    <property type="nucleotide sequence ID" value="NZ_ADVG01000003.1"/>
</dbReference>
<feature type="region of interest" description="Disordered" evidence="1">
    <location>
        <begin position="140"/>
        <end position="166"/>
    </location>
</feature>
<protein>
    <submittedName>
        <fullName evidence="3">Uncharacterized protein</fullName>
    </submittedName>
</protein>
<gene>
    <name evidence="3" type="ORF">Krac_6520</name>
</gene>
<evidence type="ECO:0000313" key="3">
    <source>
        <dbReference type="EMBL" id="EFH85327.1"/>
    </source>
</evidence>
<dbReference type="AlphaFoldDB" id="D6TV01"/>
<dbReference type="EMBL" id="ADVG01000003">
    <property type="protein sequence ID" value="EFH85327.1"/>
    <property type="molecule type" value="Genomic_DNA"/>
</dbReference>
<feature type="compositionally biased region" description="Basic and acidic residues" evidence="1">
    <location>
        <begin position="154"/>
        <end position="166"/>
    </location>
</feature>
<name>D6TV01_KTERA</name>
<accession>D6TV01</accession>